<comment type="caution">
    <text evidence="4">The sequence shown here is derived from an EMBL/GenBank/DDBJ whole genome shotgun (WGS) entry which is preliminary data.</text>
</comment>
<keyword evidence="2" id="KW-0472">Membrane</keyword>
<feature type="region of interest" description="Disordered" evidence="1">
    <location>
        <begin position="75"/>
        <end position="110"/>
    </location>
</feature>
<feature type="transmembrane region" description="Helical" evidence="2">
    <location>
        <begin position="21"/>
        <end position="48"/>
    </location>
</feature>
<keyword evidence="5" id="KW-1185">Reference proteome</keyword>
<dbReference type="OrthoDB" id="2100241at2759"/>
<evidence type="ECO:0000259" key="3">
    <source>
        <dbReference type="Pfam" id="PF09423"/>
    </source>
</evidence>
<dbReference type="STRING" id="1081102.A0A168AI97"/>
<dbReference type="InterPro" id="IPR029052">
    <property type="entry name" value="Metallo-depent_PP-like"/>
</dbReference>
<name>A0A168AI97_9HYPO</name>
<keyword evidence="2" id="KW-1133">Transmembrane helix</keyword>
<dbReference type="Proteomes" id="UP000076874">
    <property type="component" value="Unassembled WGS sequence"/>
</dbReference>
<dbReference type="AlphaFoldDB" id="A0A168AI97"/>
<dbReference type="InterPro" id="IPR052900">
    <property type="entry name" value="Phospholipid_Metab_Enz"/>
</dbReference>
<dbReference type="Gene3D" id="3.60.21.70">
    <property type="entry name" value="PhoD-like phosphatase"/>
    <property type="match status" value="1"/>
</dbReference>
<proteinExistence type="predicted"/>
<evidence type="ECO:0000313" key="4">
    <source>
        <dbReference type="EMBL" id="OAA68786.1"/>
    </source>
</evidence>
<reference evidence="4 5" key="1">
    <citation type="journal article" date="2016" name="Genome Biol. Evol.">
        <title>Divergent and convergent evolution of fungal pathogenicity.</title>
        <authorList>
            <person name="Shang Y."/>
            <person name="Xiao G."/>
            <person name="Zheng P."/>
            <person name="Cen K."/>
            <person name="Zhan S."/>
            <person name="Wang C."/>
        </authorList>
    </citation>
    <scope>NUCLEOTIDE SEQUENCE [LARGE SCALE GENOMIC DNA]</scope>
    <source>
        <strain evidence="4 5">RCEF 264</strain>
    </source>
</reference>
<evidence type="ECO:0000256" key="2">
    <source>
        <dbReference type="SAM" id="Phobius"/>
    </source>
</evidence>
<dbReference type="CDD" id="cd07389">
    <property type="entry name" value="MPP_PhoD"/>
    <property type="match status" value="1"/>
</dbReference>
<sequence>MAVQTRVARTSSILLRLCSYFFLRWALIPILPAVVFALFAVNVVSFIASHLVESEYEVIGEEVDVVVTDEILTNGNNTDVNEEDAEGKDAQNEGAAEKRAENEDGENNQIAKEEVDITDTVILKRKALQPLQTLLLGAPSPSKLLSLLAVLTNACLVALVADRLYTEHVITADDLSFVRLGYVSDRDAKFLIREPDQAKMPVTVEIRLKDAEPPFDHPVWQTAGGVRWTDNSTDFTSVVPVSLPHPQHQRAYEWRTSNNHSGVFTAGPKPGAAPDLFGGDFTFVTTSCMVSRLPYNPRDHPLALPGVRHLARVLPGLGAQFMLFLGDFVYVDVPRWWGRSVQNYRQKYRQVYASPDWPPVAQNLSWLHVLDDHELANDWSSQQTGIYHTAVDPWHHYHAAANPPPPPASRQLGLSVHGIDAAHKKDAATYFAFTQGPASFFMLDTRSFRSSNRLPFRTHNKTMLGAAQLADLLAFLQRPEPRGVRWKIVASSVPFTKNWRINTRDTWGGFLTERQTVLEAMWEAGLHGTGVVVLSGDRHEFAATRFPPPANSTRWPASVAVHEFSASPLSQFYSPIPTYLQRDDADVKIAYIHTGNSKFGAVTIRNADESEHGESSLKYRLFVDGEQAWNTTLLAPNAPTRESVKASSIWNKILGYY</sequence>
<dbReference type="PANTHER" id="PTHR43606">
    <property type="entry name" value="PHOSPHATASE, PUTATIVE (AFU_ORTHOLOGUE AFUA_6G08710)-RELATED"/>
    <property type="match status" value="1"/>
</dbReference>
<evidence type="ECO:0000256" key="1">
    <source>
        <dbReference type="SAM" id="MobiDB-lite"/>
    </source>
</evidence>
<accession>A0A168AI97</accession>
<dbReference type="SUPFAM" id="SSF56300">
    <property type="entry name" value="Metallo-dependent phosphatases"/>
    <property type="match status" value="1"/>
</dbReference>
<dbReference type="PANTHER" id="PTHR43606:SF2">
    <property type="entry name" value="ALKALINE PHOSPHATASE FAMILY PROTEIN (AFU_ORTHOLOGUE AFUA_5G03860)"/>
    <property type="match status" value="1"/>
</dbReference>
<evidence type="ECO:0000313" key="5">
    <source>
        <dbReference type="Proteomes" id="UP000076874"/>
    </source>
</evidence>
<feature type="domain" description="PhoD-like phosphatase metallophosphatase" evidence="3">
    <location>
        <begin position="318"/>
        <end position="596"/>
    </location>
</feature>
<dbReference type="InterPro" id="IPR018946">
    <property type="entry name" value="PhoD-like_MPP"/>
</dbReference>
<gene>
    <name evidence="4" type="ORF">SPI_00981</name>
</gene>
<dbReference type="Pfam" id="PF09423">
    <property type="entry name" value="PhoD"/>
    <property type="match status" value="1"/>
</dbReference>
<dbReference type="InterPro" id="IPR038607">
    <property type="entry name" value="PhoD-like_sf"/>
</dbReference>
<keyword evidence="2" id="KW-0812">Transmembrane</keyword>
<feature type="compositionally biased region" description="Basic and acidic residues" evidence="1">
    <location>
        <begin position="87"/>
        <end position="102"/>
    </location>
</feature>
<protein>
    <submittedName>
        <fullName evidence="4">Alkaline phosphatase family protein</fullName>
    </submittedName>
</protein>
<dbReference type="EMBL" id="AZHD01000001">
    <property type="protein sequence ID" value="OAA68786.1"/>
    <property type="molecule type" value="Genomic_DNA"/>
</dbReference>
<organism evidence="4 5">
    <name type="scientific">Niveomyces insectorum RCEF 264</name>
    <dbReference type="NCBI Taxonomy" id="1081102"/>
    <lineage>
        <taxon>Eukaryota</taxon>
        <taxon>Fungi</taxon>
        <taxon>Dikarya</taxon>
        <taxon>Ascomycota</taxon>
        <taxon>Pezizomycotina</taxon>
        <taxon>Sordariomycetes</taxon>
        <taxon>Hypocreomycetidae</taxon>
        <taxon>Hypocreales</taxon>
        <taxon>Cordycipitaceae</taxon>
        <taxon>Niveomyces</taxon>
    </lineage>
</organism>